<dbReference type="EMBL" id="NKXS01001108">
    <property type="protein sequence ID" value="PIN20541.1"/>
    <property type="molecule type" value="Genomic_DNA"/>
</dbReference>
<feature type="binding site" evidence="21">
    <location>
        <position position="757"/>
    </location>
    <ligand>
        <name>ATP</name>
        <dbReference type="ChEBI" id="CHEBI:30616"/>
    </ligand>
</feature>
<dbReference type="InterPro" id="IPR013210">
    <property type="entry name" value="LRR_N_plant-typ"/>
</dbReference>
<dbReference type="EC" id="2.7.11.1" evidence="3"/>
<feature type="signal peptide" evidence="23">
    <location>
        <begin position="1"/>
        <end position="22"/>
    </location>
</feature>
<comment type="caution">
    <text evidence="25">The sequence shown here is derived from an EMBL/GenBank/DDBJ whole genome shotgun (WGS) entry which is preliminary data.</text>
</comment>
<keyword evidence="4" id="KW-1003">Cell membrane</keyword>
<evidence type="ECO:0000256" key="12">
    <source>
        <dbReference type="ARBA" id="ARBA00022741"/>
    </source>
</evidence>
<dbReference type="InterPro" id="IPR000719">
    <property type="entry name" value="Prot_kinase_dom"/>
</dbReference>
<evidence type="ECO:0000313" key="25">
    <source>
        <dbReference type="EMBL" id="PIN20541.1"/>
    </source>
</evidence>
<evidence type="ECO:0000256" key="9">
    <source>
        <dbReference type="ARBA" id="ARBA00022692"/>
    </source>
</evidence>
<evidence type="ECO:0000256" key="4">
    <source>
        <dbReference type="ARBA" id="ARBA00022475"/>
    </source>
</evidence>
<dbReference type="Proteomes" id="UP000231279">
    <property type="component" value="Unassembled WGS sequence"/>
</dbReference>
<comment type="catalytic activity">
    <reaction evidence="19">
        <text>L-threonyl-[protein] + ATP = O-phospho-L-threonyl-[protein] + ADP + H(+)</text>
        <dbReference type="Rhea" id="RHEA:46608"/>
        <dbReference type="Rhea" id="RHEA-COMP:11060"/>
        <dbReference type="Rhea" id="RHEA-COMP:11605"/>
        <dbReference type="ChEBI" id="CHEBI:15378"/>
        <dbReference type="ChEBI" id="CHEBI:30013"/>
        <dbReference type="ChEBI" id="CHEBI:30616"/>
        <dbReference type="ChEBI" id="CHEBI:61977"/>
        <dbReference type="ChEBI" id="CHEBI:456216"/>
        <dbReference type="EC" id="2.7.11.1"/>
    </reaction>
</comment>
<evidence type="ECO:0000259" key="24">
    <source>
        <dbReference type="PROSITE" id="PS50011"/>
    </source>
</evidence>
<name>A0A2G9HSQ2_9LAMI</name>
<dbReference type="GO" id="GO:0051707">
    <property type="term" value="P:response to other organism"/>
    <property type="evidence" value="ECO:0007669"/>
    <property type="project" value="UniProtKB-ARBA"/>
</dbReference>
<keyword evidence="9 22" id="KW-0812">Transmembrane</keyword>
<dbReference type="PANTHER" id="PTHR48056:SF68">
    <property type="entry name" value="LRR RECEPTOR-LIKE SERINE_THREONINE-PROTEIN KINASE EFR"/>
    <property type="match status" value="1"/>
</dbReference>
<dbReference type="PROSITE" id="PS51450">
    <property type="entry name" value="LRR"/>
    <property type="match status" value="1"/>
</dbReference>
<comment type="subcellular location">
    <subcellularLocation>
        <location evidence="1">Cell membrane</location>
        <topology evidence="1">Single-pass membrane protein</topology>
    </subcellularLocation>
</comment>
<evidence type="ECO:0000256" key="5">
    <source>
        <dbReference type="ARBA" id="ARBA00022527"/>
    </source>
</evidence>
<keyword evidence="16 22" id="KW-0472">Membrane</keyword>
<keyword evidence="10 23" id="KW-0732">Signal</keyword>
<dbReference type="SMART" id="SM00220">
    <property type="entry name" value="S_TKc"/>
    <property type="match status" value="1"/>
</dbReference>
<dbReference type="Gene3D" id="3.30.200.20">
    <property type="entry name" value="Phosphorylase Kinase, domain 1"/>
    <property type="match status" value="1"/>
</dbReference>
<evidence type="ECO:0000256" key="6">
    <source>
        <dbReference type="ARBA" id="ARBA00022553"/>
    </source>
</evidence>
<dbReference type="AlphaFoldDB" id="A0A2G9HSQ2"/>
<dbReference type="FunFam" id="3.80.10.10:FF:000095">
    <property type="entry name" value="LRR receptor-like serine/threonine-protein kinase GSO1"/>
    <property type="match status" value="2"/>
</dbReference>
<keyword evidence="26" id="KW-1185">Reference proteome</keyword>
<keyword evidence="18" id="KW-0325">Glycoprotein</keyword>
<dbReference type="PROSITE" id="PS00107">
    <property type="entry name" value="PROTEIN_KINASE_ATP"/>
    <property type="match status" value="1"/>
</dbReference>
<gene>
    <name evidence="25" type="ORF">CDL12_06783</name>
</gene>
<sequence>MKIMFFLFHALVFTQYFMVALSDSPSNVTDHLALLDVKNLITNFNSTVLASNWTTSTSFCNWVGVVCSPQRQRIMALNLSEMNLEGTISPSIANISSLTELDLSKNYFTGSIPTSIFNISSLRSLYLSNNSLSGSFFINGEDGFIPLEAIDISYNNLTGEIPQSLCRFTELKSLDLSYNNLTGQIPGNIGCLSRLERLYMTENEIVGTIPPSLGNISSLQFLGCVENNIGGRIPNELGKLSNLKMLGFDFNNLTGEIPPEIFNLSSLIYIAFTDNSLSGNLPANVGLHLPNLEGIYLADNLLEGEIPISITNASKLMELELSYNFFVGTVPNNLGNLRELRFLNLAGNRLTNDVGNQELGFISSLVECRMLQFLIVGNNPLSGILPDSVQNLSKNIEMFNIENSLIFGQIPRGIGNMSSMISLVLNLNKLTGNMPVEIGYLKELQRLYLNDNMLQGQIPVTLCDLVNLGDIILSENNLSGSIPNCIGNLGRVQRLMLGYNRLSSSLPLRLWEIRSLLFLNVSNNLIQGDLPTEVGMLQNAEGLDLSNNQLSSVIPGPLGELQNLRYLSLSDNSFEGSIPDSFGNLISLEFVDLSSNNLSGTIPVSLERLRNLREINVSYNHLEGRIPTGGVFSNSSSRSFEGNEDLCGLPSLGLPLCVTNRGSKGSSSKKHILRIVIPVIASVVLVTILLSFWIFHRRKGVKFEDPEVSDFWAYKTISYNEILQATNGFSESNLLGVGGSGSVFRGVLSDSTIVAVKVLNLDNEETQKRFDAECEVLKQIRHRNLVQVITTCSNDHFRAIVLPYMPNGSLESWLYKEGYNLDLGQRIEVMLDVAMAIEYLHHGYDFPVIHCDLKPANVLLDADMVAHVSDFGISKILVGNESSAQTKTLGTIGYIAPEYGSEGTVSTSGDVYSYGIMLMEVLTRRRPTDELFSDSLSLRQWVKAGYPNSLMEVVDANLFHEEDRLNNQLIVCLQSVVELSLDCSKEAPDERISMRDAMLRLKKIKERYMEK</sequence>
<accession>A0A2G9HSQ2</accession>
<keyword evidence="15 22" id="KW-1133">Transmembrane helix</keyword>
<dbReference type="Pfam" id="PF00069">
    <property type="entry name" value="Pkinase"/>
    <property type="match status" value="1"/>
</dbReference>
<dbReference type="Pfam" id="PF00560">
    <property type="entry name" value="LRR_1"/>
    <property type="match status" value="7"/>
</dbReference>
<keyword evidence="8 25" id="KW-0808">Transferase</keyword>
<keyword evidence="6" id="KW-0597">Phosphoprotein</keyword>
<keyword evidence="13 25" id="KW-0418">Kinase</keyword>
<dbReference type="InterPro" id="IPR008271">
    <property type="entry name" value="Ser/Thr_kinase_AS"/>
</dbReference>
<evidence type="ECO:0000256" key="14">
    <source>
        <dbReference type="ARBA" id="ARBA00022840"/>
    </source>
</evidence>
<evidence type="ECO:0000256" key="20">
    <source>
        <dbReference type="ARBA" id="ARBA00048679"/>
    </source>
</evidence>
<evidence type="ECO:0000256" key="17">
    <source>
        <dbReference type="ARBA" id="ARBA00023170"/>
    </source>
</evidence>
<dbReference type="SUPFAM" id="SSF52047">
    <property type="entry name" value="RNI-like"/>
    <property type="match status" value="1"/>
</dbReference>
<dbReference type="GO" id="GO:0005886">
    <property type="term" value="C:plasma membrane"/>
    <property type="evidence" value="ECO:0007669"/>
    <property type="project" value="UniProtKB-SubCell"/>
</dbReference>
<reference evidence="26" key="1">
    <citation type="journal article" date="2018" name="Gigascience">
        <title>Genome assembly of the Pink Ipe (Handroanthus impetiginosus, Bignoniaceae), a highly valued, ecologically keystone Neotropical timber forest tree.</title>
        <authorList>
            <person name="Silva-Junior O.B."/>
            <person name="Grattapaglia D."/>
            <person name="Novaes E."/>
            <person name="Collevatti R.G."/>
        </authorList>
    </citation>
    <scope>NUCLEOTIDE SEQUENCE [LARGE SCALE GENOMIC DNA]</scope>
    <source>
        <strain evidence="26">cv. UFG-1</strain>
    </source>
</reference>
<feature type="domain" description="Protein kinase" evidence="24">
    <location>
        <begin position="729"/>
        <end position="1009"/>
    </location>
</feature>
<dbReference type="SMART" id="SM00369">
    <property type="entry name" value="LRR_TYP"/>
    <property type="match status" value="11"/>
</dbReference>
<dbReference type="Pfam" id="PF13855">
    <property type="entry name" value="LRR_8"/>
    <property type="match status" value="2"/>
</dbReference>
<keyword evidence="7" id="KW-0433">Leucine-rich repeat</keyword>
<keyword evidence="11" id="KW-0677">Repeat</keyword>
<keyword evidence="5 25" id="KW-0723">Serine/threonine-protein kinase</keyword>
<dbReference type="Gene3D" id="3.80.10.10">
    <property type="entry name" value="Ribonuclease Inhibitor"/>
    <property type="match status" value="4"/>
</dbReference>
<dbReference type="GO" id="GO:0004674">
    <property type="term" value="F:protein serine/threonine kinase activity"/>
    <property type="evidence" value="ECO:0007669"/>
    <property type="project" value="UniProtKB-KW"/>
</dbReference>
<dbReference type="InterPro" id="IPR011009">
    <property type="entry name" value="Kinase-like_dom_sf"/>
</dbReference>
<comment type="similarity">
    <text evidence="2">Belongs to the protein kinase superfamily. Ser/Thr protein kinase family.</text>
</comment>
<evidence type="ECO:0000256" key="7">
    <source>
        <dbReference type="ARBA" id="ARBA00022614"/>
    </source>
</evidence>
<evidence type="ECO:0000256" key="3">
    <source>
        <dbReference type="ARBA" id="ARBA00012513"/>
    </source>
</evidence>
<evidence type="ECO:0000256" key="18">
    <source>
        <dbReference type="ARBA" id="ARBA00023180"/>
    </source>
</evidence>
<evidence type="ECO:0000256" key="23">
    <source>
        <dbReference type="SAM" id="SignalP"/>
    </source>
</evidence>
<keyword evidence="14 21" id="KW-0067">ATP-binding</keyword>
<protein>
    <recommendedName>
        <fullName evidence="3">non-specific serine/threonine protein kinase</fullName>
        <ecNumber evidence="3">2.7.11.1</ecNumber>
    </recommendedName>
</protein>
<comment type="catalytic activity">
    <reaction evidence="20">
        <text>L-seryl-[protein] + ATP = O-phospho-L-seryl-[protein] + ADP + H(+)</text>
        <dbReference type="Rhea" id="RHEA:17989"/>
        <dbReference type="Rhea" id="RHEA-COMP:9863"/>
        <dbReference type="Rhea" id="RHEA-COMP:11604"/>
        <dbReference type="ChEBI" id="CHEBI:15378"/>
        <dbReference type="ChEBI" id="CHEBI:29999"/>
        <dbReference type="ChEBI" id="CHEBI:30616"/>
        <dbReference type="ChEBI" id="CHEBI:83421"/>
        <dbReference type="ChEBI" id="CHEBI:456216"/>
        <dbReference type="EC" id="2.7.11.1"/>
    </reaction>
</comment>
<dbReference type="OrthoDB" id="676979at2759"/>
<dbReference type="PROSITE" id="PS50011">
    <property type="entry name" value="PROTEIN_KINASE_DOM"/>
    <property type="match status" value="1"/>
</dbReference>
<dbReference type="GO" id="GO:0005524">
    <property type="term" value="F:ATP binding"/>
    <property type="evidence" value="ECO:0007669"/>
    <property type="project" value="UniProtKB-UniRule"/>
</dbReference>
<evidence type="ECO:0000256" key="19">
    <source>
        <dbReference type="ARBA" id="ARBA00047899"/>
    </source>
</evidence>
<dbReference type="InterPro" id="IPR032675">
    <property type="entry name" value="LRR_dom_sf"/>
</dbReference>
<dbReference type="PANTHER" id="PTHR48056">
    <property type="entry name" value="LRR RECEPTOR-LIKE SERINE/THREONINE-PROTEIN KINASE-RELATED"/>
    <property type="match status" value="1"/>
</dbReference>
<evidence type="ECO:0000256" key="15">
    <source>
        <dbReference type="ARBA" id="ARBA00022989"/>
    </source>
</evidence>
<feature type="transmembrane region" description="Helical" evidence="22">
    <location>
        <begin position="672"/>
        <end position="695"/>
    </location>
</feature>
<dbReference type="PROSITE" id="PS00108">
    <property type="entry name" value="PROTEIN_KINASE_ST"/>
    <property type="match status" value="1"/>
</dbReference>
<dbReference type="InterPro" id="IPR050647">
    <property type="entry name" value="Plant_LRR-RLKs"/>
</dbReference>
<dbReference type="GO" id="GO:0033612">
    <property type="term" value="F:receptor serine/threonine kinase binding"/>
    <property type="evidence" value="ECO:0007669"/>
    <property type="project" value="TreeGrafter"/>
</dbReference>
<dbReference type="SUPFAM" id="SSF52058">
    <property type="entry name" value="L domain-like"/>
    <property type="match status" value="1"/>
</dbReference>
<dbReference type="FunFam" id="3.30.200.20:FF:000661">
    <property type="entry name" value="Serine-threonine protein kinase plant-type"/>
    <property type="match status" value="1"/>
</dbReference>
<keyword evidence="17" id="KW-0675">Receptor</keyword>
<keyword evidence="12 21" id="KW-0547">Nucleotide-binding</keyword>
<dbReference type="InterPro" id="IPR001611">
    <property type="entry name" value="Leu-rich_rpt"/>
</dbReference>
<evidence type="ECO:0000256" key="11">
    <source>
        <dbReference type="ARBA" id="ARBA00022737"/>
    </source>
</evidence>
<evidence type="ECO:0000256" key="1">
    <source>
        <dbReference type="ARBA" id="ARBA00004162"/>
    </source>
</evidence>
<dbReference type="GO" id="GO:0006952">
    <property type="term" value="P:defense response"/>
    <property type="evidence" value="ECO:0007669"/>
    <property type="project" value="UniProtKB-ARBA"/>
</dbReference>
<evidence type="ECO:0000256" key="21">
    <source>
        <dbReference type="PROSITE-ProRule" id="PRU10141"/>
    </source>
</evidence>
<evidence type="ECO:0000256" key="16">
    <source>
        <dbReference type="ARBA" id="ARBA00023136"/>
    </source>
</evidence>
<organism evidence="25 26">
    <name type="scientific">Handroanthus impetiginosus</name>
    <dbReference type="NCBI Taxonomy" id="429701"/>
    <lineage>
        <taxon>Eukaryota</taxon>
        <taxon>Viridiplantae</taxon>
        <taxon>Streptophyta</taxon>
        <taxon>Embryophyta</taxon>
        <taxon>Tracheophyta</taxon>
        <taxon>Spermatophyta</taxon>
        <taxon>Magnoliopsida</taxon>
        <taxon>eudicotyledons</taxon>
        <taxon>Gunneridae</taxon>
        <taxon>Pentapetalae</taxon>
        <taxon>asterids</taxon>
        <taxon>lamiids</taxon>
        <taxon>Lamiales</taxon>
        <taxon>Bignoniaceae</taxon>
        <taxon>Crescentiina</taxon>
        <taxon>Tabebuia alliance</taxon>
        <taxon>Handroanthus</taxon>
    </lineage>
</organism>
<dbReference type="FunFam" id="1.10.510.10:FF:000358">
    <property type="entry name" value="Putative leucine-rich repeat receptor-like serine/threonine-protein kinase"/>
    <property type="match status" value="1"/>
</dbReference>
<evidence type="ECO:0000256" key="13">
    <source>
        <dbReference type="ARBA" id="ARBA00022777"/>
    </source>
</evidence>
<evidence type="ECO:0000256" key="10">
    <source>
        <dbReference type="ARBA" id="ARBA00022729"/>
    </source>
</evidence>
<dbReference type="FunFam" id="3.80.10.10:FF:000129">
    <property type="entry name" value="Leucine-rich repeat receptor-like kinase"/>
    <property type="match status" value="1"/>
</dbReference>
<evidence type="ECO:0000256" key="8">
    <source>
        <dbReference type="ARBA" id="ARBA00022679"/>
    </source>
</evidence>
<dbReference type="GO" id="GO:0106310">
    <property type="term" value="F:protein serine kinase activity"/>
    <property type="evidence" value="ECO:0007669"/>
    <property type="project" value="RHEA"/>
</dbReference>
<evidence type="ECO:0000256" key="22">
    <source>
        <dbReference type="SAM" id="Phobius"/>
    </source>
</evidence>
<dbReference type="Pfam" id="PF08263">
    <property type="entry name" value="LRRNT_2"/>
    <property type="match status" value="1"/>
</dbReference>
<dbReference type="SUPFAM" id="SSF56112">
    <property type="entry name" value="Protein kinase-like (PK-like)"/>
    <property type="match status" value="1"/>
</dbReference>
<evidence type="ECO:0000256" key="2">
    <source>
        <dbReference type="ARBA" id="ARBA00008684"/>
    </source>
</evidence>
<feature type="chain" id="PRO_5013883480" description="non-specific serine/threonine protein kinase" evidence="23">
    <location>
        <begin position="23"/>
        <end position="1011"/>
    </location>
</feature>
<proteinExistence type="inferred from homology"/>
<evidence type="ECO:0000313" key="26">
    <source>
        <dbReference type="Proteomes" id="UP000231279"/>
    </source>
</evidence>
<dbReference type="InterPro" id="IPR003591">
    <property type="entry name" value="Leu-rich_rpt_typical-subtyp"/>
</dbReference>
<dbReference type="STRING" id="429701.A0A2G9HSQ2"/>
<dbReference type="InterPro" id="IPR017441">
    <property type="entry name" value="Protein_kinase_ATP_BS"/>
</dbReference>
<dbReference type="Gene3D" id="1.10.510.10">
    <property type="entry name" value="Transferase(Phosphotransferase) domain 1"/>
    <property type="match status" value="1"/>
</dbReference>